<dbReference type="NCBIfam" id="NF001913">
    <property type="entry name" value="PRK00696.1"/>
    <property type="match status" value="1"/>
</dbReference>
<dbReference type="Gene3D" id="3.40.50.261">
    <property type="entry name" value="Succinyl-CoA synthetase domains"/>
    <property type="match status" value="1"/>
</dbReference>
<evidence type="ECO:0000313" key="9">
    <source>
        <dbReference type="EMBL" id="MEK0085708.1"/>
    </source>
</evidence>
<dbReference type="EMBL" id="JBBLZC010000033">
    <property type="protein sequence ID" value="MEK0085708.1"/>
    <property type="molecule type" value="Genomic_DNA"/>
</dbReference>
<comment type="pathway">
    <text evidence="6">Carbohydrate metabolism; tricarboxylic acid cycle; succinate from succinyl-CoA (ligase route): step 1/1.</text>
</comment>
<name>A0ABU8XWV7_9PROT</name>
<dbReference type="Pfam" id="PF08442">
    <property type="entry name" value="ATP-grasp_2"/>
    <property type="match status" value="1"/>
</dbReference>
<dbReference type="NCBIfam" id="TIGR01016">
    <property type="entry name" value="sucCoAbeta"/>
    <property type="match status" value="1"/>
</dbReference>
<feature type="binding site" evidence="6">
    <location>
        <position position="213"/>
    </location>
    <ligand>
        <name>Mg(2+)</name>
        <dbReference type="ChEBI" id="CHEBI:18420"/>
    </ligand>
</feature>
<dbReference type="InterPro" id="IPR013815">
    <property type="entry name" value="ATP_grasp_subdomain_1"/>
</dbReference>
<dbReference type="PROSITE" id="PS01217">
    <property type="entry name" value="SUCCINYL_COA_LIG_3"/>
    <property type="match status" value="1"/>
</dbReference>
<dbReference type="Gene3D" id="3.30.470.20">
    <property type="entry name" value="ATP-grasp fold, B domain"/>
    <property type="match status" value="1"/>
</dbReference>
<dbReference type="PIRSF" id="PIRSF001554">
    <property type="entry name" value="SucCS_beta"/>
    <property type="match status" value="1"/>
</dbReference>
<dbReference type="Proteomes" id="UP001375743">
    <property type="component" value="Unassembled WGS sequence"/>
</dbReference>
<comment type="catalytic activity">
    <reaction evidence="6">
        <text>succinate + ATP + CoA = succinyl-CoA + ADP + phosphate</text>
        <dbReference type="Rhea" id="RHEA:17661"/>
        <dbReference type="ChEBI" id="CHEBI:30031"/>
        <dbReference type="ChEBI" id="CHEBI:30616"/>
        <dbReference type="ChEBI" id="CHEBI:43474"/>
        <dbReference type="ChEBI" id="CHEBI:57287"/>
        <dbReference type="ChEBI" id="CHEBI:57292"/>
        <dbReference type="ChEBI" id="CHEBI:456216"/>
        <dbReference type="EC" id="6.2.1.5"/>
    </reaction>
</comment>
<evidence type="ECO:0000256" key="3">
    <source>
        <dbReference type="ARBA" id="ARBA00022723"/>
    </source>
</evidence>
<feature type="binding site" evidence="6">
    <location>
        <position position="102"/>
    </location>
    <ligand>
        <name>ATP</name>
        <dbReference type="ChEBI" id="CHEBI:30616"/>
    </ligand>
</feature>
<feature type="binding site" evidence="6">
    <location>
        <position position="107"/>
    </location>
    <ligand>
        <name>ATP</name>
        <dbReference type="ChEBI" id="CHEBI:30616"/>
    </ligand>
</feature>
<organism evidence="9 10">
    <name type="scientific">Benzoatithermus flavus</name>
    <dbReference type="NCBI Taxonomy" id="3108223"/>
    <lineage>
        <taxon>Bacteria</taxon>
        <taxon>Pseudomonadati</taxon>
        <taxon>Pseudomonadota</taxon>
        <taxon>Alphaproteobacteria</taxon>
        <taxon>Geminicoccales</taxon>
        <taxon>Geminicoccaceae</taxon>
        <taxon>Benzoatithermus</taxon>
    </lineage>
</organism>
<dbReference type="PROSITE" id="PS50975">
    <property type="entry name" value="ATP_GRASP"/>
    <property type="match status" value="1"/>
</dbReference>
<dbReference type="InterPro" id="IPR005809">
    <property type="entry name" value="Succ_CoA_ligase-like_bsu"/>
</dbReference>
<keyword evidence="5 6" id="KW-0460">Magnesium</keyword>
<proteinExistence type="inferred from homology"/>
<dbReference type="InterPro" id="IPR017866">
    <property type="entry name" value="Succ-CoA_synthase_bsu_CS"/>
</dbReference>
<evidence type="ECO:0000256" key="6">
    <source>
        <dbReference type="HAMAP-Rule" id="MF_00558"/>
    </source>
</evidence>
<evidence type="ECO:0000256" key="4">
    <source>
        <dbReference type="ARBA" id="ARBA00022741"/>
    </source>
</evidence>
<evidence type="ECO:0000256" key="1">
    <source>
        <dbReference type="ARBA" id="ARBA00022532"/>
    </source>
</evidence>
<dbReference type="SUPFAM" id="SSF52210">
    <property type="entry name" value="Succinyl-CoA synthetase domains"/>
    <property type="match status" value="1"/>
</dbReference>
<dbReference type="GO" id="GO:0004775">
    <property type="term" value="F:succinate-CoA ligase (ADP-forming) activity"/>
    <property type="evidence" value="ECO:0007669"/>
    <property type="project" value="UniProtKB-EC"/>
</dbReference>
<evidence type="ECO:0000256" key="7">
    <source>
        <dbReference type="PROSITE-ProRule" id="PRU00409"/>
    </source>
</evidence>
<dbReference type="HAMAP" id="MF_00558">
    <property type="entry name" value="Succ_CoA_beta"/>
    <property type="match status" value="1"/>
</dbReference>
<dbReference type="SUPFAM" id="SSF56059">
    <property type="entry name" value="Glutathione synthetase ATP-binding domain-like"/>
    <property type="match status" value="1"/>
</dbReference>
<keyword evidence="1 6" id="KW-0816">Tricarboxylic acid cycle</keyword>
<protein>
    <recommendedName>
        <fullName evidence="6">Succinate--CoA ligase [ADP-forming] subunit beta</fullName>
        <ecNumber evidence="6">6.2.1.5</ecNumber>
    </recommendedName>
    <alternativeName>
        <fullName evidence="6">Succinyl-CoA synthetase subunit beta</fullName>
        <shortName evidence="6">SCS-beta</shortName>
    </alternativeName>
</protein>
<evidence type="ECO:0000256" key="5">
    <source>
        <dbReference type="ARBA" id="ARBA00022842"/>
    </source>
</evidence>
<keyword evidence="10" id="KW-1185">Reference proteome</keyword>
<feature type="binding site" evidence="6">
    <location>
        <position position="99"/>
    </location>
    <ligand>
        <name>ATP</name>
        <dbReference type="ChEBI" id="CHEBI:30616"/>
    </ligand>
</feature>
<dbReference type="Gene3D" id="3.30.1490.20">
    <property type="entry name" value="ATP-grasp fold, A domain"/>
    <property type="match status" value="1"/>
</dbReference>
<feature type="binding site" evidence="6">
    <location>
        <position position="264"/>
    </location>
    <ligand>
        <name>substrate</name>
        <note>ligand shared with subunit alpha</note>
    </ligand>
</feature>
<sequence length="389" mass="41798">MNIHEYQAKALLKEYGVTVLRGQVAYTPEEAEQAARALGGPVWVVKAQIHAGGRGKGGGVKLARSVEEVRQLADKMLGMTLVTHQTGPQGRVVKRVYIEDGCNIARELYLGAVLDRATSRVTFMASTEGGVEIEEVAAKHPEKIIKVAIDPATGFQSFHGRLLAFGLGLKGKEVGRAVAFMKGLYQCFVERDASLVEINPLVVTAEGDLVALDAKMNFDSNALYRQPKIMELRDLDEEDPHEIEASRHELNYIKLDGNIACMVNGAGLAMATMDIIKLYGGEPANFLDVGGGATKERVTAAFKLLLSDPNVEGVLVNIFGGIMRCDVIAEGVVAAAREVNLNVPLVVRLEGTNVDLGKQIMRESGLPIIPADDLADAAEKVVNAVKKAA</sequence>
<dbReference type="RefSeq" id="WP_418161558.1">
    <property type="nucleotide sequence ID" value="NZ_JBBLZC010000033.1"/>
</dbReference>
<feature type="binding site" evidence="6">
    <location>
        <begin position="53"/>
        <end position="55"/>
    </location>
    <ligand>
        <name>ATP</name>
        <dbReference type="ChEBI" id="CHEBI:30616"/>
    </ligand>
</feature>
<evidence type="ECO:0000313" key="10">
    <source>
        <dbReference type="Proteomes" id="UP001375743"/>
    </source>
</evidence>
<keyword evidence="6 7" id="KW-0067">ATP-binding</keyword>
<dbReference type="InterPro" id="IPR016102">
    <property type="entry name" value="Succinyl-CoA_synth-like"/>
</dbReference>
<comment type="catalytic activity">
    <reaction evidence="6">
        <text>GTP + succinate + CoA = succinyl-CoA + GDP + phosphate</text>
        <dbReference type="Rhea" id="RHEA:22120"/>
        <dbReference type="ChEBI" id="CHEBI:30031"/>
        <dbReference type="ChEBI" id="CHEBI:37565"/>
        <dbReference type="ChEBI" id="CHEBI:43474"/>
        <dbReference type="ChEBI" id="CHEBI:57287"/>
        <dbReference type="ChEBI" id="CHEBI:57292"/>
        <dbReference type="ChEBI" id="CHEBI:58189"/>
    </reaction>
</comment>
<gene>
    <name evidence="6 9" type="primary">sucC</name>
    <name evidence="9" type="ORF">U1T56_21355</name>
</gene>
<feature type="binding site" evidence="6">
    <location>
        <position position="199"/>
    </location>
    <ligand>
        <name>Mg(2+)</name>
        <dbReference type="ChEBI" id="CHEBI:18420"/>
    </ligand>
</feature>
<keyword evidence="3 6" id="KW-0479">Metal-binding</keyword>
<evidence type="ECO:0000259" key="8">
    <source>
        <dbReference type="PROSITE" id="PS50975"/>
    </source>
</evidence>
<keyword evidence="4 6" id="KW-0547">Nucleotide-binding</keyword>
<reference evidence="9 10" key="1">
    <citation type="submission" date="2024-01" db="EMBL/GenBank/DDBJ databases">
        <title>Multi-omics insights into the function and evolution of sodium benzoate biodegradation pathways in Benzoatithermus flavus gen. nov., sp. nov. from hot spring.</title>
        <authorList>
            <person name="Hu C.-J."/>
            <person name="Li W.-J."/>
        </authorList>
    </citation>
    <scope>NUCLEOTIDE SEQUENCE [LARGE SCALE GENOMIC DNA]</scope>
    <source>
        <strain evidence="9 10">SYSU G07066</strain>
    </source>
</reference>
<dbReference type="EC" id="6.2.1.5" evidence="6"/>
<comment type="subunit">
    <text evidence="6">Heterotetramer of two alpha and two beta subunits.</text>
</comment>
<dbReference type="InterPro" id="IPR011761">
    <property type="entry name" value="ATP-grasp"/>
</dbReference>
<dbReference type="PANTHER" id="PTHR11815">
    <property type="entry name" value="SUCCINYL-COA SYNTHETASE BETA CHAIN"/>
    <property type="match status" value="1"/>
</dbReference>
<keyword evidence="2 6" id="KW-0436">Ligase</keyword>
<comment type="similarity">
    <text evidence="6">Belongs to the succinate/malate CoA ligase beta subunit family.</text>
</comment>
<dbReference type="PANTHER" id="PTHR11815:SF10">
    <property type="entry name" value="SUCCINATE--COA LIGASE [GDP-FORMING] SUBUNIT BETA, MITOCHONDRIAL"/>
    <property type="match status" value="1"/>
</dbReference>
<evidence type="ECO:0000256" key="2">
    <source>
        <dbReference type="ARBA" id="ARBA00022598"/>
    </source>
</evidence>
<comment type="caution">
    <text evidence="9">The sequence shown here is derived from an EMBL/GenBank/DDBJ whole genome shotgun (WGS) entry which is preliminary data.</text>
</comment>
<feature type="binding site" evidence="6">
    <location>
        <begin position="321"/>
        <end position="323"/>
    </location>
    <ligand>
        <name>substrate</name>
        <note>ligand shared with subunit alpha</note>
    </ligand>
</feature>
<comment type="cofactor">
    <cofactor evidence="6">
        <name>Mg(2+)</name>
        <dbReference type="ChEBI" id="CHEBI:18420"/>
    </cofactor>
    <text evidence="6">Binds 1 Mg(2+) ion per subunit.</text>
</comment>
<feature type="domain" description="ATP-grasp" evidence="8">
    <location>
        <begin position="9"/>
        <end position="231"/>
    </location>
</feature>
<feature type="binding site" evidence="6">
    <location>
        <position position="46"/>
    </location>
    <ligand>
        <name>ATP</name>
        <dbReference type="ChEBI" id="CHEBI:30616"/>
    </ligand>
</feature>
<comment type="function">
    <text evidence="6">Succinyl-CoA synthetase functions in the citric acid cycle (TCA), coupling the hydrolysis of succinyl-CoA to the synthesis of either ATP or GTP and thus represents the only step of substrate-level phosphorylation in the TCA. The beta subunit provides nucleotide specificity of the enzyme and binds the substrate succinate, while the binding sites for coenzyme A and phosphate are found in the alpha subunit.</text>
</comment>
<dbReference type="Pfam" id="PF00549">
    <property type="entry name" value="Ligase_CoA"/>
    <property type="match status" value="1"/>
</dbReference>
<dbReference type="InterPro" id="IPR013650">
    <property type="entry name" value="ATP-grasp_succ-CoA_synth-type"/>
</dbReference>
<accession>A0ABU8XWV7</accession>
<dbReference type="InterPro" id="IPR005811">
    <property type="entry name" value="SUCC_ACL_C"/>
</dbReference>